<evidence type="ECO:0000313" key="1">
    <source>
        <dbReference type="EMBL" id="QNS03143.1"/>
    </source>
</evidence>
<protein>
    <submittedName>
        <fullName evidence="1">Uncharacterized protein</fullName>
    </submittedName>
</protein>
<gene>
    <name evidence="1" type="ORF">IAG42_05570</name>
</gene>
<dbReference type="EMBL" id="CP061281">
    <property type="protein sequence ID" value="QNS03143.1"/>
    <property type="molecule type" value="Genomic_DNA"/>
</dbReference>
<evidence type="ECO:0000313" key="2">
    <source>
        <dbReference type="Proteomes" id="UP000516428"/>
    </source>
</evidence>
<dbReference type="SUPFAM" id="SSF75011">
    <property type="entry name" value="3-carboxy-cis,cis-mucoante lactonizing enzyme"/>
    <property type="match status" value="1"/>
</dbReference>
<dbReference type="AlphaFoldDB" id="A0A7H1B338"/>
<dbReference type="KEGG" id="sxn:IAG42_05570"/>
<sequence>MQEITPRTPDHALRPYARIPSRVRTRLVRASTVDAAGHAHWLLAGRDARAPYEARVVSVAPDGTSRETALRGVGARFPKFDALPDGGFVVASARAGRTDTDQVQVFDALGEVVRAFHVGDAIEHLLADEAGHLWVGHFDEGVYADDELSHAGLRRWSSGGDPLWSYLPPDGTTHIADLYALNVVGTTAWSCAYTDFALVHNRPGRPSVVRKNPVRAARALAVHGDRVVFLGGYGDDHDRLVDCDLVGLEVRPVTTGRLTRPGGAPLKGRRRVVARGPRIYVQEAPCAEWWVFGLSAL</sequence>
<reference evidence="1 2" key="1">
    <citation type="submission" date="2020-09" db="EMBL/GenBank/DDBJ databases">
        <title>A novel species.</title>
        <authorList>
            <person name="Gao J."/>
        </authorList>
    </citation>
    <scope>NUCLEOTIDE SEQUENCE [LARGE SCALE GENOMIC DNA]</scope>
    <source>
        <strain evidence="1 2">CRXT-Y-14</strain>
    </source>
</reference>
<keyword evidence="2" id="KW-1185">Reference proteome</keyword>
<dbReference type="Proteomes" id="UP000516428">
    <property type="component" value="Chromosome"/>
</dbReference>
<dbReference type="RefSeq" id="WP_188335897.1">
    <property type="nucleotide sequence ID" value="NZ_CP061281.1"/>
</dbReference>
<organism evidence="1 2">
    <name type="scientific">Streptomyces xanthii</name>
    <dbReference type="NCBI Taxonomy" id="2768069"/>
    <lineage>
        <taxon>Bacteria</taxon>
        <taxon>Bacillati</taxon>
        <taxon>Actinomycetota</taxon>
        <taxon>Actinomycetes</taxon>
        <taxon>Kitasatosporales</taxon>
        <taxon>Streptomycetaceae</taxon>
        <taxon>Streptomyces</taxon>
    </lineage>
</organism>
<proteinExistence type="predicted"/>
<accession>A0A7H1B338</accession>
<name>A0A7H1B338_9ACTN</name>